<sequence length="111" mass="12013">MRCDALLCSLCSSRAMGSIHSGSAPFSKCPLHSLAKQSSPVTHSLTQSINQTAKIVNLGKRTYCITIHWLRKPEAGKGRKSGFGANTKITILGSKRTERLGGTRAKEKKKT</sequence>
<reference evidence="1 2" key="1">
    <citation type="journal article" date="2018" name="Mol. Biol. Evol.">
        <title>Broad Genomic Sampling Reveals a Smut Pathogenic Ancestry of the Fungal Clade Ustilaginomycotina.</title>
        <authorList>
            <person name="Kijpornyongpan T."/>
            <person name="Mondo S.J."/>
            <person name="Barry K."/>
            <person name="Sandor L."/>
            <person name="Lee J."/>
            <person name="Lipzen A."/>
            <person name="Pangilinan J."/>
            <person name="LaButti K."/>
            <person name="Hainaut M."/>
            <person name="Henrissat B."/>
            <person name="Grigoriev I.V."/>
            <person name="Spatafora J.W."/>
            <person name="Aime M.C."/>
        </authorList>
    </citation>
    <scope>NUCLEOTIDE SEQUENCE [LARGE SCALE GENOMIC DNA]</scope>
    <source>
        <strain evidence="1 2">MCA 4718</strain>
    </source>
</reference>
<dbReference type="AlphaFoldDB" id="A0A316U5R4"/>
<dbReference type="Proteomes" id="UP000245942">
    <property type="component" value="Unassembled WGS sequence"/>
</dbReference>
<dbReference type="GeneID" id="37011362"/>
<evidence type="ECO:0000313" key="1">
    <source>
        <dbReference type="EMBL" id="PWN20552.1"/>
    </source>
</evidence>
<name>A0A316U5R4_9BASI</name>
<organism evidence="1 2">
    <name type="scientific">Pseudomicrostroma glucosiphilum</name>
    <dbReference type="NCBI Taxonomy" id="1684307"/>
    <lineage>
        <taxon>Eukaryota</taxon>
        <taxon>Fungi</taxon>
        <taxon>Dikarya</taxon>
        <taxon>Basidiomycota</taxon>
        <taxon>Ustilaginomycotina</taxon>
        <taxon>Exobasidiomycetes</taxon>
        <taxon>Microstromatales</taxon>
        <taxon>Microstromatales incertae sedis</taxon>
        <taxon>Pseudomicrostroma</taxon>
    </lineage>
</organism>
<proteinExistence type="predicted"/>
<dbReference type="RefSeq" id="XP_025347712.1">
    <property type="nucleotide sequence ID" value="XM_025489628.1"/>
</dbReference>
<evidence type="ECO:0000313" key="2">
    <source>
        <dbReference type="Proteomes" id="UP000245942"/>
    </source>
</evidence>
<gene>
    <name evidence="1" type="ORF">BCV69DRAFT_192113</name>
</gene>
<dbReference type="EMBL" id="KZ819327">
    <property type="protein sequence ID" value="PWN20552.1"/>
    <property type="molecule type" value="Genomic_DNA"/>
</dbReference>
<protein>
    <submittedName>
        <fullName evidence="1">Uncharacterized protein</fullName>
    </submittedName>
</protein>
<accession>A0A316U5R4</accession>
<keyword evidence="2" id="KW-1185">Reference proteome</keyword>